<keyword evidence="2" id="KW-0472">Membrane</keyword>
<evidence type="ECO:0000256" key="1">
    <source>
        <dbReference type="SAM" id="MobiDB-lite"/>
    </source>
</evidence>
<proteinExistence type="predicted"/>
<evidence type="ECO:0000313" key="4">
    <source>
        <dbReference type="Proteomes" id="UP000657385"/>
    </source>
</evidence>
<gene>
    <name evidence="3" type="ORF">I2501_31940</name>
</gene>
<feature type="compositionally biased region" description="Low complexity" evidence="1">
    <location>
        <begin position="341"/>
        <end position="351"/>
    </location>
</feature>
<comment type="caution">
    <text evidence="3">The sequence shown here is derived from an EMBL/GenBank/DDBJ whole genome shotgun (WGS) entry which is preliminary data.</text>
</comment>
<keyword evidence="2" id="KW-0812">Transmembrane</keyword>
<protein>
    <submittedName>
        <fullName evidence="3">Uncharacterized protein</fullName>
    </submittedName>
</protein>
<organism evidence="3 4">
    <name type="scientific">Streptacidiphilus fuscans</name>
    <dbReference type="NCBI Taxonomy" id="2789292"/>
    <lineage>
        <taxon>Bacteria</taxon>
        <taxon>Bacillati</taxon>
        <taxon>Actinomycetota</taxon>
        <taxon>Actinomycetes</taxon>
        <taxon>Kitasatosporales</taxon>
        <taxon>Streptomycetaceae</taxon>
        <taxon>Streptacidiphilus</taxon>
    </lineage>
</organism>
<keyword evidence="4" id="KW-1185">Reference proteome</keyword>
<name>A0A931B7I0_9ACTN</name>
<evidence type="ECO:0000313" key="3">
    <source>
        <dbReference type="EMBL" id="MBF9072640.1"/>
    </source>
</evidence>
<dbReference type="EMBL" id="JADPRT010000017">
    <property type="protein sequence ID" value="MBF9072640.1"/>
    <property type="molecule type" value="Genomic_DNA"/>
</dbReference>
<accession>A0A931B7I0</accession>
<feature type="region of interest" description="Disordered" evidence="1">
    <location>
        <begin position="256"/>
        <end position="277"/>
    </location>
</feature>
<dbReference type="Proteomes" id="UP000657385">
    <property type="component" value="Unassembled WGS sequence"/>
</dbReference>
<feature type="region of interest" description="Disordered" evidence="1">
    <location>
        <begin position="332"/>
        <end position="351"/>
    </location>
</feature>
<sequence>MSRSSRSLLSLRPLFAVLAVLGIVLACAAPRPIEAGGRVEPAAAAVSSAAKRTPAPSGASQTQINDLFNDPIGRIAYVFRVSRGLDKPIASKAKKRGGYYRNVAVAFVDLTGLRNLDTRGYEVVDAAALKTSNPALYQELGLADRPQIQTFAIIPESNEASAKTDGVHSEMKIFLQDLTYLSPQDGGASVGRDRIFVLYSDRSPCAKTCASQVPPTTDVIFATPNGKGSSDDLGKLIEAAKTSARAEQAAVNKEVAQQSKLSAQRAKAEPSRKSALKKVKRGYQKAVARAGIFTASPSKKCQVQALGAPTTGTVGLGTAGSGTAMMADYQTQTAPCDEGDPSGSSATSGDATASGLVQALAEPGAQAPGGIDFSSLQLRYLADPGDGSGLQYAFQAPSTMGSTSPSAGLAGAKLSSDAFFVWLELDPSTFWVNLNPTEPDRIVDASMGRTDVGRIMLQADLQLKKDVGAIIHPGTATGDQFWPQLEGNCLPSRVWIVPAPAQVHSDGDKLYIVKAPLDVKMETDYLKTAPGQQADSTCPQQGDAANAHNQALFRSLVLPQLINRVNTSPAYADLRRVYLSRVAAEWYRQLSNQQNTTYKGLIDQSNISSWTTATSWKPIDTFNSYVQSYTKGEYHITRTENRGGSLYEVSYVYGGVDMTNVPIQQVSDDSSMDKDVAASLNTPTAQSDTGAGTGAMWLGSPTPLQVAGGTPPGVGLWATIVGKLDGRNGLFALLAVALGALLFLVRDGSSLRRRKT</sequence>
<dbReference type="PROSITE" id="PS51257">
    <property type="entry name" value="PROKAR_LIPOPROTEIN"/>
    <property type="match status" value="1"/>
</dbReference>
<evidence type="ECO:0000256" key="2">
    <source>
        <dbReference type="SAM" id="Phobius"/>
    </source>
</evidence>
<reference evidence="3" key="1">
    <citation type="submission" date="2020-11" db="EMBL/GenBank/DDBJ databases">
        <title>Isolation and identification of active actinomycetes.</title>
        <authorList>
            <person name="Yu B."/>
        </authorList>
    </citation>
    <scope>NUCLEOTIDE SEQUENCE</scope>
    <source>
        <strain evidence="3">NEAU-YB345</strain>
    </source>
</reference>
<dbReference type="AlphaFoldDB" id="A0A931B7I0"/>
<feature type="transmembrane region" description="Helical" evidence="2">
    <location>
        <begin position="729"/>
        <end position="745"/>
    </location>
</feature>
<dbReference type="RefSeq" id="WP_196197805.1">
    <property type="nucleotide sequence ID" value="NZ_JADPRT010000017.1"/>
</dbReference>
<keyword evidence="2" id="KW-1133">Transmembrane helix</keyword>